<organism evidence="5 6">
    <name type="scientific">Ornithinicoccus hortensis</name>
    <dbReference type="NCBI Taxonomy" id="82346"/>
    <lineage>
        <taxon>Bacteria</taxon>
        <taxon>Bacillati</taxon>
        <taxon>Actinomycetota</taxon>
        <taxon>Actinomycetes</taxon>
        <taxon>Micrococcales</taxon>
        <taxon>Intrasporangiaceae</taxon>
        <taxon>Ornithinicoccus</taxon>
    </lineage>
</organism>
<accession>A0A542YTW5</accession>
<evidence type="ECO:0000256" key="4">
    <source>
        <dbReference type="SAM" id="MobiDB-lite"/>
    </source>
</evidence>
<dbReference type="Gene3D" id="3.20.20.60">
    <property type="entry name" value="Phosphoenolpyruvate-binding domains"/>
    <property type="match status" value="1"/>
</dbReference>
<dbReference type="InterPro" id="IPR054255">
    <property type="entry name" value="DUF6986"/>
</dbReference>
<evidence type="ECO:0000256" key="2">
    <source>
        <dbReference type="ARBA" id="ARBA00022723"/>
    </source>
</evidence>
<evidence type="ECO:0000313" key="5">
    <source>
        <dbReference type="EMBL" id="TQL51518.1"/>
    </source>
</evidence>
<dbReference type="OrthoDB" id="9808769at2"/>
<protein>
    <submittedName>
        <fullName evidence="5">HpcH/HpaI aldolase/citrate lyase family protein</fullName>
    </submittedName>
</protein>
<dbReference type="PANTHER" id="PTHR32308">
    <property type="entry name" value="LYASE BETA SUBUNIT, PUTATIVE (AFU_ORTHOLOGUE AFUA_4G13030)-RELATED"/>
    <property type="match status" value="1"/>
</dbReference>
<dbReference type="SUPFAM" id="SSF51621">
    <property type="entry name" value="Phosphoenolpyruvate/pyruvate domain"/>
    <property type="match status" value="1"/>
</dbReference>
<reference evidence="5 6" key="1">
    <citation type="submission" date="2019-06" db="EMBL/GenBank/DDBJ databases">
        <title>Sequencing the genomes of 1000 actinobacteria strains.</title>
        <authorList>
            <person name="Klenk H.-P."/>
        </authorList>
    </citation>
    <scope>NUCLEOTIDE SEQUENCE [LARGE SCALE GENOMIC DNA]</scope>
    <source>
        <strain evidence="5 6">DSM 12335</strain>
    </source>
</reference>
<dbReference type="Pfam" id="PF22484">
    <property type="entry name" value="DUF6986"/>
    <property type="match status" value="1"/>
</dbReference>
<keyword evidence="2" id="KW-0479">Metal-binding</keyword>
<evidence type="ECO:0000256" key="3">
    <source>
        <dbReference type="ARBA" id="ARBA00022842"/>
    </source>
</evidence>
<dbReference type="GO" id="GO:0000287">
    <property type="term" value="F:magnesium ion binding"/>
    <property type="evidence" value="ECO:0007669"/>
    <property type="project" value="TreeGrafter"/>
</dbReference>
<comment type="caution">
    <text evidence="5">The sequence shown here is derived from an EMBL/GenBank/DDBJ whole genome shotgun (WGS) entry which is preliminary data.</text>
</comment>
<dbReference type="Proteomes" id="UP000319516">
    <property type="component" value="Unassembled WGS sequence"/>
</dbReference>
<dbReference type="InterPro" id="IPR040442">
    <property type="entry name" value="Pyrv_kinase-like_dom_sf"/>
</dbReference>
<dbReference type="GO" id="GO:0016829">
    <property type="term" value="F:lyase activity"/>
    <property type="evidence" value="ECO:0007669"/>
    <property type="project" value="UniProtKB-KW"/>
</dbReference>
<feature type="region of interest" description="Disordered" evidence="4">
    <location>
        <begin position="412"/>
        <end position="432"/>
    </location>
</feature>
<dbReference type="GO" id="GO:0006107">
    <property type="term" value="P:oxaloacetate metabolic process"/>
    <property type="evidence" value="ECO:0007669"/>
    <property type="project" value="TreeGrafter"/>
</dbReference>
<dbReference type="EMBL" id="VFOP01000001">
    <property type="protein sequence ID" value="TQL51518.1"/>
    <property type="molecule type" value="Genomic_DNA"/>
</dbReference>
<dbReference type="RefSeq" id="WP_141785508.1">
    <property type="nucleotide sequence ID" value="NZ_BAAAIK010000011.1"/>
</dbReference>
<keyword evidence="3" id="KW-0460">Magnesium</keyword>
<dbReference type="InterPro" id="IPR015813">
    <property type="entry name" value="Pyrv/PenolPyrv_kinase-like_dom"/>
</dbReference>
<proteinExistence type="predicted"/>
<gene>
    <name evidence="5" type="ORF">FB467_2665</name>
</gene>
<evidence type="ECO:0000256" key="1">
    <source>
        <dbReference type="ARBA" id="ARBA00001946"/>
    </source>
</evidence>
<keyword evidence="5" id="KW-0456">Lyase</keyword>
<keyword evidence="6" id="KW-1185">Reference proteome</keyword>
<sequence>MSDDDLFDRATLDRVEEHLAPTDALLASAYPGPGDSRQPVHTVYVPADAIGPGTAAGWGATARELAAQDGGVEALCHELGLDPGLAAEVAPRVEQKLLEEPVEDLRVDFEDGYGVRPDEVEDAAVAAALAARRADEQDGTATPFWGIRFKCFESDVRARGLRTLGRFLSGLADGDGAGLPEGLRLTFPKVSTASQVEALVLVLEEAERKLGLDSGRLTFEIQVETPPLILGVDGRAELAAAVRAGGARVSGLHYGTYDYSASMQVAAAHQAMDHPVADQAKAVMQLVAAGTPVELSDGSTNVVPSGDAAQRRAARELHHRLVTRSLRQGIYQGWDMHPGHLITRYIANYAFFRSGLPSAGDRIGRYIAQVQGEVMDEPATVRALARYLHRGHSCGAIGEDELVSRTGLDGPRMQELARPRSDTAALAKEAHP</sequence>
<comment type="cofactor">
    <cofactor evidence="1">
        <name>Mg(2+)</name>
        <dbReference type="ChEBI" id="CHEBI:18420"/>
    </cofactor>
</comment>
<dbReference type="PANTHER" id="PTHR32308:SF10">
    <property type="entry name" value="CITRATE LYASE SUBUNIT BETA"/>
    <property type="match status" value="1"/>
</dbReference>
<evidence type="ECO:0000313" key="6">
    <source>
        <dbReference type="Proteomes" id="UP000319516"/>
    </source>
</evidence>
<name>A0A542YTW5_9MICO</name>
<dbReference type="AlphaFoldDB" id="A0A542YTW5"/>